<dbReference type="SUPFAM" id="SSF46785">
    <property type="entry name" value="Winged helix' DNA-binding domain"/>
    <property type="match status" value="1"/>
</dbReference>
<feature type="domain" description="HTH hxlR-type" evidence="4">
    <location>
        <begin position="22"/>
        <end position="118"/>
    </location>
</feature>
<dbReference type="Proteomes" id="UP001168620">
    <property type="component" value="Unassembled WGS sequence"/>
</dbReference>
<keyword evidence="1" id="KW-0805">Transcription regulation</keyword>
<keyword evidence="6" id="KW-1185">Reference proteome</keyword>
<sequence length="118" mass="13153">MTTHDARPARQARHEVIDDATCREATVGLEFVGRRWTGAIMLAIGRGASRFGEIQAAVDGLSARLLTARLRELEEHGVVEREVIPTTPVSVRYRLTPRGRDLLGAIQPLVAYHLRWEA</sequence>
<dbReference type="InterPro" id="IPR036388">
    <property type="entry name" value="WH-like_DNA-bd_sf"/>
</dbReference>
<accession>A0ABT8FHS0</accession>
<dbReference type="Gene3D" id="1.10.10.10">
    <property type="entry name" value="Winged helix-like DNA-binding domain superfamily/Winged helix DNA-binding domain"/>
    <property type="match status" value="1"/>
</dbReference>
<name>A0ABT8FHS0_9ACTN</name>
<gene>
    <name evidence="5" type="ORF">QWY28_14070</name>
</gene>
<evidence type="ECO:0000313" key="5">
    <source>
        <dbReference type="EMBL" id="MDN4174084.1"/>
    </source>
</evidence>
<dbReference type="Pfam" id="PF01638">
    <property type="entry name" value="HxlR"/>
    <property type="match status" value="1"/>
</dbReference>
<protein>
    <submittedName>
        <fullName evidence="5">Helix-turn-helix domain-containing protein</fullName>
    </submittedName>
</protein>
<comment type="caution">
    <text evidence="5">The sequence shown here is derived from an EMBL/GenBank/DDBJ whole genome shotgun (WGS) entry which is preliminary data.</text>
</comment>
<dbReference type="PANTHER" id="PTHR33204">
    <property type="entry name" value="TRANSCRIPTIONAL REGULATOR, MARR FAMILY"/>
    <property type="match status" value="1"/>
</dbReference>
<evidence type="ECO:0000256" key="3">
    <source>
        <dbReference type="ARBA" id="ARBA00023163"/>
    </source>
</evidence>
<evidence type="ECO:0000256" key="1">
    <source>
        <dbReference type="ARBA" id="ARBA00023015"/>
    </source>
</evidence>
<reference evidence="5" key="1">
    <citation type="submission" date="2023-06" db="EMBL/GenBank/DDBJ databases">
        <title>Draft genome sequence of Nocardioides sp. SOB77.</title>
        <authorList>
            <person name="Zhang G."/>
        </authorList>
    </citation>
    <scope>NUCLEOTIDE SEQUENCE</scope>
    <source>
        <strain evidence="5">SOB77</strain>
    </source>
</reference>
<dbReference type="InterPro" id="IPR002577">
    <property type="entry name" value="HTH_HxlR"/>
</dbReference>
<evidence type="ECO:0000256" key="2">
    <source>
        <dbReference type="ARBA" id="ARBA00023125"/>
    </source>
</evidence>
<evidence type="ECO:0000259" key="4">
    <source>
        <dbReference type="PROSITE" id="PS51118"/>
    </source>
</evidence>
<proteinExistence type="predicted"/>
<dbReference type="PANTHER" id="PTHR33204:SF37">
    <property type="entry name" value="HTH-TYPE TRANSCRIPTIONAL REGULATOR YODB"/>
    <property type="match status" value="1"/>
</dbReference>
<dbReference type="InterPro" id="IPR036390">
    <property type="entry name" value="WH_DNA-bd_sf"/>
</dbReference>
<keyword evidence="3" id="KW-0804">Transcription</keyword>
<keyword evidence="2" id="KW-0238">DNA-binding</keyword>
<dbReference type="RefSeq" id="WP_300953183.1">
    <property type="nucleotide sequence ID" value="NZ_JAUHJQ010000005.1"/>
</dbReference>
<organism evidence="5 6">
    <name type="scientific">Nocardioides oceani</name>
    <dbReference type="NCBI Taxonomy" id="3058369"/>
    <lineage>
        <taxon>Bacteria</taxon>
        <taxon>Bacillati</taxon>
        <taxon>Actinomycetota</taxon>
        <taxon>Actinomycetes</taxon>
        <taxon>Propionibacteriales</taxon>
        <taxon>Nocardioidaceae</taxon>
        <taxon>Nocardioides</taxon>
    </lineage>
</organism>
<dbReference type="EMBL" id="JAUHJQ010000005">
    <property type="protein sequence ID" value="MDN4174084.1"/>
    <property type="molecule type" value="Genomic_DNA"/>
</dbReference>
<evidence type="ECO:0000313" key="6">
    <source>
        <dbReference type="Proteomes" id="UP001168620"/>
    </source>
</evidence>
<dbReference type="PROSITE" id="PS51118">
    <property type="entry name" value="HTH_HXLR"/>
    <property type="match status" value="1"/>
</dbReference>